<name>A0A0H5RDW5_9EUKA</name>
<reference evidence="1" key="1">
    <citation type="submission" date="2015-04" db="EMBL/GenBank/DDBJ databases">
        <title>The genome sequence of the plant pathogenic Rhizarian Plasmodiophora brassicae reveals insights in its biotrophic life cycle and the origin of chitin synthesis.</title>
        <authorList>
            <person name="Schwelm A."/>
            <person name="Fogelqvist J."/>
            <person name="Knaust A."/>
            <person name="Julke S."/>
            <person name="Lilja T."/>
            <person name="Dhandapani V."/>
            <person name="Bonilla-Rosso G."/>
            <person name="Karlsson M."/>
            <person name="Shevchenko A."/>
            <person name="Choi S.R."/>
            <person name="Kim H.G."/>
            <person name="Park J.Y."/>
            <person name="Lim Y.P."/>
            <person name="Ludwig-Muller J."/>
            <person name="Dixelius C."/>
        </authorList>
    </citation>
    <scope>NUCLEOTIDE SEQUENCE</scope>
    <source>
        <tissue evidence="1">Potato root galls</tissue>
    </source>
</reference>
<dbReference type="EMBL" id="HACM01011993">
    <property type="protein sequence ID" value="CRZ12435.1"/>
    <property type="molecule type" value="Transcribed_RNA"/>
</dbReference>
<sequence>MLFRFAVDCGRSNHQPDYHSGTRLLLITFGPILNLPHQTNHDPVEDPSFLPPADCFQHVFADCSRLGQEEITLICWQQGIEVPLNHSRYPHCRIAPNIHC</sequence>
<dbReference type="AlphaFoldDB" id="A0A0H5RDW5"/>
<evidence type="ECO:0000313" key="1">
    <source>
        <dbReference type="EMBL" id="CRZ12435.1"/>
    </source>
</evidence>
<organism evidence="1">
    <name type="scientific">Spongospora subterranea</name>
    <dbReference type="NCBI Taxonomy" id="70186"/>
    <lineage>
        <taxon>Eukaryota</taxon>
        <taxon>Sar</taxon>
        <taxon>Rhizaria</taxon>
        <taxon>Endomyxa</taxon>
        <taxon>Phytomyxea</taxon>
        <taxon>Plasmodiophorida</taxon>
        <taxon>Plasmodiophoridae</taxon>
        <taxon>Spongospora</taxon>
    </lineage>
</organism>
<proteinExistence type="predicted"/>
<accession>A0A0H5RDW5</accession>
<protein>
    <submittedName>
        <fullName evidence="1">Uncharacterized protein</fullName>
    </submittedName>
</protein>